<comment type="similarity">
    <text evidence="6">Belongs to the LptE lipoprotein family.</text>
</comment>
<evidence type="ECO:0000256" key="1">
    <source>
        <dbReference type="ARBA" id="ARBA00022729"/>
    </source>
</evidence>
<dbReference type="OrthoDB" id="5801564at2"/>
<dbReference type="HAMAP" id="MF_01186">
    <property type="entry name" value="LPS_assembly_LptE"/>
    <property type="match status" value="1"/>
</dbReference>
<organism evidence="8 9">
    <name type="scientific">Thorsellia anophelis DSM 18579</name>
    <dbReference type="NCBI Taxonomy" id="1123402"/>
    <lineage>
        <taxon>Bacteria</taxon>
        <taxon>Pseudomonadati</taxon>
        <taxon>Pseudomonadota</taxon>
        <taxon>Gammaproteobacteria</taxon>
        <taxon>Enterobacterales</taxon>
        <taxon>Thorselliaceae</taxon>
        <taxon>Thorsellia</taxon>
    </lineage>
</organism>
<dbReference type="Gene3D" id="3.30.160.150">
    <property type="entry name" value="Lipoprotein like domain"/>
    <property type="match status" value="1"/>
</dbReference>
<feature type="transmembrane region" description="Helical" evidence="7">
    <location>
        <begin position="20"/>
        <end position="44"/>
    </location>
</feature>
<name>A0A1I0BNY7_9GAMM</name>
<dbReference type="Pfam" id="PF04390">
    <property type="entry name" value="LptE"/>
    <property type="match status" value="1"/>
</dbReference>
<dbReference type="InterPro" id="IPR007485">
    <property type="entry name" value="LPS_assembly_LptE"/>
</dbReference>
<evidence type="ECO:0000256" key="3">
    <source>
        <dbReference type="ARBA" id="ARBA00023139"/>
    </source>
</evidence>
<keyword evidence="9" id="KW-1185">Reference proteome</keyword>
<dbReference type="GO" id="GO:0009279">
    <property type="term" value="C:cell outer membrane"/>
    <property type="evidence" value="ECO:0007669"/>
    <property type="project" value="UniProtKB-UniRule"/>
</dbReference>
<gene>
    <name evidence="6" type="primary">lptE</name>
    <name evidence="8" type="ORF">SAMN02583745_01346</name>
</gene>
<keyword evidence="4 6" id="KW-0998">Cell outer membrane</keyword>
<dbReference type="RefSeq" id="WP_093318862.1">
    <property type="nucleotide sequence ID" value="NZ_FOHV01000008.1"/>
</dbReference>
<keyword evidence="1" id="KW-0732">Signal</keyword>
<keyword evidence="5 8" id="KW-0449">Lipoprotein</keyword>
<evidence type="ECO:0000256" key="6">
    <source>
        <dbReference type="HAMAP-Rule" id="MF_01186"/>
    </source>
</evidence>
<dbReference type="STRING" id="1123402.SAMN02583745_01346"/>
<keyword evidence="7" id="KW-1133">Transmembrane helix</keyword>
<keyword evidence="2 6" id="KW-0472">Membrane</keyword>
<dbReference type="GO" id="GO:0043165">
    <property type="term" value="P:Gram-negative-bacterium-type cell outer membrane assembly"/>
    <property type="evidence" value="ECO:0007669"/>
    <property type="project" value="UniProtKB-UniRule"/>
</dbReference>
<reference evidence="9" key="1">
    <citation type="submission" date="2016-10" db="EMBL/GenBank/DDBJ databases">
        <authorList>
            <person name="Varghese N."/>
            <person name="Submissions S."/>
        </authorList>
    </citation>
    <scope>NUCLEOTIDE SEQUENCE [LARGE SCALE GENOMIC DNA]</scope>
    <source>
        <strain evidence="9">DSM 18579</strain>
    </source>
</reference>
<dbReference type="Proteomes" id="UP000242642">
    <property type="component" value="Unassembled WGS sequence"/>
</dbReference>
<keyword evidence="3" id="KW-0564">Palmitate</keyword>
<evidence type="ECO:0000256" key="7">
    <source>
        <dbReference type="SAM" id="Phobius"/>
    </source>
</evidence>
<keyword evidence="7" id="KW-0812">Transmembrane</keyword>
<evidence type="ECO:0000256" key="4">
    <source>
        <dbReference type="ARBA" id="ARBA00023237"/>
    </source>
</evidence>
<evidence type="ECO:0000256" key="2">
    <source>
        <dbReference type="ARBA" id="ARBA00023136"/>
    </source>
</evidence>
<evidence type="ECO:0000313" key="9">
    <source>
        <dbReference type="Proteomes" id="UP000242642"/>
    </source>
</evidence>
<dbReference type="PANTHER" id="PTHR38098">
    <property type="entry name" value="LPS-ASSEMBLY LIPOPROTEIN LPTE"/>
    <property type="match status" value="1"/>
</dbReference>
<dbReference type="GO" id="GO:0001530">
    <property type="term" value="F:lipopolysaccharide binding"/>
    <property type="evidence" value="ECO:0007669"/>
    <property type="project" value="TreeGrafter"/>
</dbReference>
<dbReference type="AlphaFoldDB" id="A0A1I0BNY7"/>
<comment type="function">
    <text evidence="6">Together with LptD, is involved in the assembly of lipopolysaccharide (LPS) at the surface of the outer membrane. Required for the proper assembly of LptD. Binds LPS and may serve as the LPS recognition site at the outer membrane.</text>
</comment>
<accession>A0A1I0BNY7</accession>
<sequence>MQQRLTTRHLKTRNFDIIKINALFGFKLITLALLLVLTGCGFSLRGTTYQIPEELKTIELFSNDPNGPLSRTLRNELRLNNVTLIASSDNLTKNGKQDQFIHPRFGVVTTTESRDTASIFMNGKSAEYQLNLEVTAHLIVAEKGIFPMTVRIHRTFFDNPLAAMQKNSEQEIIRQEMRQQAAQELVRRLSAFRIESINTEATILP</sequence>
<protein>
    <recommendedName>
        <fullName evidence="6">LPS-assembly lipoprotein LptE</fullName>
    </recommendedName>
</protein>
<evidence type="ECO:0000313" key="8">
    <source>
        <dbReference type="EMBL" id="SET08738.1"/>
    </source>
</evidence>
<dbReference type="PANTHER" id="PTHR38098:SF1">
    <property type="entry name" value="LPS-ASSEMBLY LIPOPROTEIN LPTE"/>
    <property type="match status" value="1"/>
</dbReference>
<dbReference type="GO" id="GO:1990351">
    <property type="term" value="C:transporter complex"/>
    <property type="evidence" value="ECO:0007669"/>
    <property type="project" value="TreeGrafter"/>
</dbReference>
<dbReference type="GO" id="GO:0015920">
    <property type="term" value="P:lipopolysaccharide transport"/>
    <property type="evidence" value="ECO:0007669"/>
    <property type="project" value="TreeGrafter"/>
</dbReference>
<evidence type="ECO:0000256" key="5">
    <source>
        <dbReference type="ARBA" id="ARBA00023288"/>
    </source>
</evidence>
<comment type="subunit">
    <text evidence="6">Component of the lipopolysaccharide transport and assembly complex. Interacts with LptD.</text>
</comment>
<proteinExistence type="inferred from homology"/>
<dbReference type="EMBL" id="FOHV01000008">
    <property type="protein sequence ID" value="SET08738.1"/>
    <property type="molecule type" value="Genomic_DNA"/>
</dbReference>